<dbReference type="EMBL" id="JH159151">
    <property type="protein sequence ID" value="EGZ28853.1"/>
    <property type="molecule type" value="Genomic_DNA"/>
</dbReference>
<proteinExistence type="predicted"/>
<dbReference type="GeneID" id="20644794"/>
<evidence type="ECO:0000313" key="2">
    <source>
        <dbReference type="EMBL" id="EGZ28853.1"/>
    </source>
</evidence>
<feature type="region of interest" description="Disordered" evidence="1">
    <location>
        <begin position="416"/>
        <end position="439"/>
    </location>
</feature>
<accession>G4YKM1</accession>
<feature type="compositionally biased region" description="Basic and acidic residues" evidence="1">
    <location>
        <begin position="505"/>
        <end position="517"/>
    </location>
</feature>
<feature type="compositionally biased region" description="Low complexity" evidence="1">
    <location>
        <begin position="234"/>
        <end position="243"/>
    </location>
</feature>
<feature type="region of interest" description="Disordered" evidence="1">
    <location>
        <begin position="505"/>
        <end position="533"/>
    </location>
</feature>
<dbReference type="Proteomes" id="UP000002640">
    <property type="component" value="Unassembled WGS sequence"/>
</dbReference>
<keyword evidence="3" id="KW-1185">Reference proteome</keyword>
<dbReference type="RefSeq" id="XP_009516128.1">
    <property type="nucleotide sequence ID" value="XM_009517833.1"/>
</dbReference>
<feature type="compositionally biased region" description="Basic and acidic residues" evidence="1">
    <location>
        <begin position="421"/>
        <end position="439"/>
    </location>
</feature>
<dbReference type="SMR" id="G4YKM1"/>
<dbReference type="AlphaFoldDB" id="G4YKM1"/>
<organism evidence="2 3">
    <name type="scientific">Phytophthora sojae (strain P6497)</name>
    <name type="common">Soybean stem and root rot agent</name>
    <name type="synonym">Phytophthora megasperma f. sp. glycines</name>
    <dbReference type="NCBI Taxonomy" id="1094619"/>
    <lineage>
        <taxon>Eukaryota</taxon>
        <taxon>Sar</taxon>
        <taxon>Stramenopiles</taxon>
        <taxon>Oomycota</taxon>
        <taxon>Peronosporomycetes</taxon>
        <taxon>Peronosporales</taxon>
        <taxon>Peronosporaceae</taxon>
        <taxon>Phytophthora</taxon>
    </lineage>
</organism>
<gene>
    <name evidence="2" type="ORF">PHYSODRAFT_322480</name>
</gene>
<name>G4YKM1_PHYSP</name>
<evidence type="ECO:0000256" key="1">
    <source>
        <dbReference type="SAM" id="MobiDB-lite"/>
    </source>
</evidence>
<protein>
    <submittedName>
        <fullName evidence="2">Uncharacterized protein</fullName>
    </submittedName>
</protein>
<dbReference type="InParanoid" id="G4YKM1"/>
<evidence type="ECO:0000313" key="3">
    <source>
        <dbReference type="Proteomes" id="UP000002640"/>
    </source>
</evidence>
<feature type="region of interest" description="Disordered" evidence="1">
    <location>
        <begin position="209"/>
        <end position="249"/>
    </location>
</feature>
<dbReference type="KEGG" id="psoj:PHYSODRAFT_322480"/>
<reference evidence="2 3" key="1">
    <citation type="journal article" date="2006" name="Science">
        <title>Phytophthora genome sequences uncover evolutionary origins and mechanisms of pathogenesis.</title>
        <authorList>
            <person name="Tyler B.M."/>
            <person name="Tripathy S."/>
            <person name="Zhang X."/>
            <person name="Dehal P."/>
            <person name="Jiang R.H."/>
            <person name="Aerts A."/>
            <person name="Arredondo F.D."/>
            <person name="Baxter L."/>
            <person name="Bensasson D."/>
            <person name="Beynon J.L."/>
            <person name="Chapman J."/>
            <person name="Damasceno C.M."/>
            <person name="Dorrance A.E."/>
            <person name="Dou D."/>
            <person name="Dickerman A.W."/>
            <person name="Dubchak I.L."/>
            <person name="Garbelotto M."/>
            <person name="Gijzen M."/>
            <person name="Gordon S.G."/>
            <person name="Govers F."/>
            <person name="Grunwald N.J."/>
            <person name="Huang W."/>
            <person name="Ivors K.L."/>
            <person name="Jones R.W."/>
            <person name="Kamoun S."/>
            <person name="Krampis K."/>
            <person name="Lamour K.H."/>
            <person name="Lee M.K."/>
            <person name="McDonald W.H."/>
            <person name="Medina M."/>
            <person name="Meijer H.J."/>
            <person name="Nordberg E.K."/>
            <person name="Maclean D.J."/>
            <person name="Ospina-Giraldo M.D."/>
            <person name="Morris P.F."/>
            <person name="Phuntumart V."/>
            <person name="Putnam N.H."/>
            <person name="Rash S."/>
            <person name="Rose J.K."/>
            <person name="Sakihama Y."/>
            <person name="Salamov A.A."/>
            <person name="Savidor A."/>
            <person name="Scheuring C.F."/>
            <person name="Smith B.M."/>
            <person name="Sobral B.W."/>
            <person name="Terry A."/>
            <person name="Torto-Alalibo T.A."/>
            <person name="Win J."/>
            <person name="Xu Z."/>
            <person name="Zhang H."/>
            <person name="Grigoriev I.V."/>
            <person name="Rokhsar D.S."/>
            <person name="Boore J.L."/>
        </authorList>
    </citation>
    <scope>NUCLEOTIDE SEQUENCE [LARGE SCALE GENOMIC DNA]</scope>
    <source>
        <strain evidence="2 3">P6497</strain>
    </source>
</reference>
<sequence length="533" mass="58978">MVIDLTGPDEDSGEQASAARMKEFVADQVRRWERVTLEFVMSPTVEYTWPSPTPDFQADNWISDWSLVRLSPCTAADATAAMIPMITLSLRECAALLQTLFFEAGLRFRNLIPQWFQARAPRVEPIMVRMLMQELQQQLADEHSEWRSVAAGVPNRVIPALDVHALGDAALEAVKEEHPDDDVPMSTREMDVLGRECLFRMRVAGVRPTRSPASSAVGRPESKRPQYGPPRPSSIPSMSSHLSYRSSIPASQDADALSFRTRVKSVWDDGRGFGGVEPQRHVRVALAEPYSSSGSSLWSLGGAIGAHMPYAAPSGMVMTARSGSTPIQGGWGVQVTETVLPTPPVPVNQDDVEDVPEAHALPKVKPKQLFQRIQLGGRKAPWPPRIQAPSPFQAVAQSIREVRMGAMVRVDASVQEMKQQLQDKDNASDRKPEAADEGKRTFQTYQATQLLVDREDALENQCALDTQAPVQVIIREATTEKAREVVGANQEDALKRAREAVKAERAQEEHLRSEAEAAKLQVQEARMQKTLEE</sequence>